<name>A0A517DPC1_9FIRM</name>
<organism evidence="9 10">
    <name type="scientific">Sporomusa termitida</name>
    <dbReference type="NCBI Taxonomy" id="2377"/>
    <lineage>
        <taxon>Bacteria</taxon>
        <taxon>Bacillati</taxon>
        <taxon>Bacillota</taxon>
        <taxon>Negativicutes</taxon>
        <taxon>Selenomonadales</taxon>
        <taxon>Sporomusaceae</taxon>
        <taxon>Sporomusa</taxon>
    </lineage>
</organism>
<dbReference type="Proteomes" id="UP000320776">
    <property type="component" value="Chromosome"/>
</dbReference>
<evidence type="ECO:0000256" key="5">
    <source>
        <dbReference type="ARBA" id="ARBA00055538"/>
    </source>
</evidence>
<evidence type="ECO:0000256" key="7">
    <source>
        <dbReference type="SAM" id="SignalP"/>
    </source>
</evidence>
<dbReference type="GO" id="GO:0016020">
    <property type="term" value="C:membrane"/>
    <property type="evidence" value="ECO:0007669"/>
    <property type="project" value="InterPro"/>
</dbReference>
<evidence type="ECO:0000256" key="2">
    <source>
        <dbReference type="ARBA" id="ARBA00010742"/>
    </source>
</evidence>
<dbReference type="GO" id="GO:0042597">
    <property type="term" value="C:periplasmic space"/>
    <property type="evidence" value="ECO:0007669"/>
    <property type="project" value="UniProtKB-SubCell"/>
</dbReference>
<sequence>MGKKNIVVAMLMVFVIGIFAAGCGGNDTKTAEVAKNTEKPKEIHVAYQNSSIIILLAKAKGFYEEEFAKDGVDVKYDLYLSGPPMIEAFAGGRADFAHTGDMPPVSARAAGVDIKVISRAGYTPGGNALLTRPDSPVKSVTDLKGKKIAVQVGSSAHHFLILLLQKNGLSANDVNIVNLPASDHQAALETQNVDAIATWEPWSSVLENAKAGKILEDSSSGVKRYIGVFLARNDFAKQYPDYTVRILKANEKAAAFMKSNPDEALELIAKESKLPVSAIARIVKTSDWDSKIIPEDIAALQQVKDFLKETKVLKKDFDINELFDDRYYQKLKQ</sequence>
<reference evidence="9 10" key="1">
    <citation type="submission" date="2019-02" db="EMBL/GenBank/DDBJ databases">
        <title>Closed genome of Sporomusa termitida DSM 4440.</title>
        <authorList>
            <person name="Poehlein A."/>
            <person name="Daniel R."/>
        </authorList>
    </citation>
    <scope>NUCLEOTIDE SEQUENCE [LARGE SCALE GENOMIC DNA]</scope>
    <source>
        <strain evidence="9 10">DSM 4440</strain>
    </source>
</reference>
<dbReference type="RefSeq" id="WP_144348887.1">
    <property type="nucleotide sequence ID" value="NZ_CP036259.1"/>
</dbReference>
<comment type="subcellular location">
    <subcellularLocation>
        <location evidence="1">Periplasm</location>
    </subcellularLocation>
</comment>
<protein>
    <recommendedName>
        <fullName evidence="6">Putative aliphatic sulfonates-binding protein</fullName>
    </recommendedName>
</protein>
<dbReference type="PROSITE" id="PS51257">
    <property type="entry name" value="PROKAR_LIPOPROTEIN"/>
    <property type="match status" value="1"/>
</dbReference>
<feature type="signal peptide" evidence="7">
    <location>
        <begin position="1"/>
        <end position="20"/>
    </location>
</feature>
<dbReference type="SUPFAM" id="SSF53850">
    <property type="entry name" value="Periplasmic binding protein-like II"/>
    <property type="match status" value="1"/>
</dbReference>
<dbReference type="AlphaFoldDB" id="A0A517DPC1"/>
<comment type="function">
    <text evidence="5">Part of a binding-protein-dependent transport system for aliphatic sulfonates. Putative binding protein.</text>
</comment>
<dbReference type="GO" id="GO:0042626">
    <property type="term" value="F:ATPase-coupled transmembrane transporter activity"/>
    <property type="evidence" value="ECO:0007669"/>
    <property type="project" value="InterPro"/>
</dbReference>
<dbReference type="PANTHER" id="PTHR30024">
    <property type="entry name" value="ALIPHATIC SULFONATES-BINDING PROTEIN-RELATED"/>
    <property type="match status" value="1"/>
</dbReference>
<evidence type="ECO:0000313" key="10">
    <source>
        <dbReference type="Proteomes" id="UP000320776"/>
    </source>
</evidence>
<dbReference type="OrthoDB" id="9815602at2"/>
<evidence type="ECO:0000259" key="8">
    <source>
        <dbReference type="SMART" id="SM00062"/>
    </source>
</evidence>
<dbReference type="EMBL" id="CP036259">
    <property type="protein sequence ID" value="QDR79210.1"/>
    <property type="molecule type" value="Genomic_DNA"/>
</dbReference>
<comment type="similarity">
    <text evidence="2">Belongs to the bacterial solute-binding protein SsuA/TauA family.</text>
</comment>
<keyword evidence="3" id="KW-0813">Transport</keyword>
<dbReference type="Gene3D" id="3.40.190.10">
    <property type="entry name" value="Periplasmic binding protein-like II"/>
    <property type="match status" value="2"/>
</dbReference>
<gene>
    <name evidence="9" type="primary">ssuA_1</name>
    <name evidence="9" type="ORF">SPTER_04780</name>
</gene>
<dbReference type="InterPro" id="IPR001638">
    <property type="entry name" value="Solute-binding_3/MltF_N"/>
</dbReference>
<accession>A0A517DPC1</accession>
<feature type="domain" description="Solute-binding protein family 3/N-terminal" evidence="8">
    <location>
        <begin position="42"/>
        <end position="264"/>
    </location>
</feature>
<dbReference type="NCBIfam" id="TIGR01728">
    <property type="entry name" value="SsuA_fam"/>
    <property type="match status" value="1"/>
</dbReference>
<evidence type="ECO:0000256" key="1">
    <source>
        <dbReference type="ARBA" id="ARBA00004418"/>
    </source>
</evidence>
<dbReference type="InterPro" id="IPR010067">
    <property type="entry name" value="ABC_SsuA_sub-bd"/>
</dbReference>
<dbReference type="PANTHER" id="PTHR30024:SF42">
    <property type="entry name" value="ALIPHATIC SULFONATES-BINDING PROTEIN-RELATED"/>
    <property type="match status" value="1"/>
</dbReference>
<evidence type="ECO:0000313" key="9">
    <source>
        <dbReference type="EMBL" id="QDR79210.1"/>
    </source>
</evidence>
<evidence type="ECO:0000256" key="4">
    <source>
        <dbReference type="ARBA" id="ARBA00022729"/>
    </source>
</evidence>
<dbReference type="KEGG" id="sted:SPTER_04780"/>
<keyword evidence="4 7" id="KW-0732">Signal</keyword>
<dbReference type="Pfam" id="PF09084">
    <property type="entry name" value="NMT1"/>
    <property type="match status" value="1"/>
</dbReference>
<keyword evidence="10" id="KW-1185">Reference proteome</keyword>
<dbReference type="InterPro" id="IPR015168">
    <property type="entry name" value="SsuA/THI5"/>
</dbReference>
<dbReference type="SMART" id="SM00062">
    <property type="entry name" value="PBPb"/>
    <property type="match status" value="1"/>
</dbReference>
<evidence type="ECO:0000256" key="3">
    <source>
        <dbReference type="ARBA" id="ARBA00022448"/>
    </source>
</evidence>
<feature type="chain" id="PRO_5021791148" description="Putative aliphatic sulfonates-binding protein" evidence="7">
    <location>
        <begin position="21"/>
        <end position="333"/>
    </location>
</feature>
<dbReference type="FunFam" id="3.40.190.10:FF:000050">
    <property type="entry name" value="Sulfonate ABC transporter substrate-binding protein"/>
    <property type="match status" value="1"/>
</dbReference>
<evidence type="ECO:0000256" key="6">
    <source>
        <dbReference type="ARBA" id="ARBA00070228"/>
    </source>
</evidence>
<proteinExistence type="inferred from homology"/>